<dbReference type="SUPFAM" id="SSF49899">
    <property type="entry name" value="Concanavalin A-like lectins/glucanases"/>
    <property type="match status" value="1"/>
</dbReference>
<feature type="domain" description="PKD" evidence="10">
    <location>
        <begin position="813"/>
        <end position="869"/>
    </location>
</feature>
<dbReference type="NCBIfam" id="TIGR04183">
    <property type="entry name" value="Por_Secre_tail"/>
    <property type="match status" value="1"/>
</dbReference>
<keyword evidence="4 9" id="KW-0732">Signal</keyword>
<dbReference type="Gene3D" id="3.40.390.10">
    <property type="entry name" value="Collagenase (Catalytic Domain)"/>
    <property type="match status" value="1"/>
</dbReference>
<reference evidence="11 12" key="1">
    <citation type="submission" date="2019-07" db="EMBL/GenBank/DDBJ databases">
        <authorList>
            <person name="Huq M.A."/>
        </authorList>
    </citation>
    <scope>NUCLEOTIDE SEQUENCE [LARGE SCALE GENOMIC DNA]</scope>
    <source>
        <strain evidence="11 12">MAH-3</strain>
    </source>
</reference>
<dbReference type="InterPro" id="IPR035986">
    <property type="entry name" value="PKD_dom_sf"/>
</dbReference>
<evidence type="ECO:0000313" key="12">
    <source>
        <dbReference type="Proteomes" id="UP000316008"/>
    </source>
</evidence>
<dbReference type="OrthoDB" id="6278496at2"/>
<dbReference type="Pfam" id="PF18962">
    <property type="entry name" value="Por_Secre_tail"/>
    <property type="match status" value="1"/>
</dbReference>
<dbReference type="InterPro" id="IPR022409">
    <property type="entry name" value="PKD/Chitinase_dom"/>
</dbReference>
<feature type="chain" id="PRO_5022207126" evidence="9">
    <location>
        <begin position="27"/>
        <end position="2110"/>
    </location>
</feature>
<evidence type="ECO:0000256" key="2">
    <source>
        <dbReference type="ARBA" id="ARBA00022670"/>
    </source>
</evidence>
<dbReference type="InterPro" id="IPR024079">
    <property type="entry name" value="MetalloPept_cat_dom_sf"/>
</dbReference>
<evidence type="ECO:0000256" key="9">
    <source>
        <dbReference type="SAM" id="SignalP"/>
    </source>
</evidence>
<dbReference type="Gene3D" id="2.60.120.200">
    <property type="match status" value="1"/>
</dbReference>
<dbReference type="Pfam" id="PF18911">
    <property type="entry name" value="PKD_4"/>
    <property type="match status" value="2"/>
</dbReference>
<dbReference type="Gene3D" id="2.60.120.260">
    <property type="entry name" value="Galactose-binding domain-like"/>
    <property type="match status" value="1"/>
</dbReference>
<dbReference type="GO" id="GO:0046872">
    <property type="term" value="F:metal ion binding"/>
    <property type="evidence" value="ECO:0007669"/>
    <property type="project" value="UniProtKB-KW"/>
</dbReference>
<name>A0A556MRR0_9FLAO</name>
<dbReference type="InterPro" id="IPR013783">
    <property type="entry name" value="Ig-like_fold"/>
</dbReference>
<evidence type="ECO:0000256" key="7">
    <source>
        <dbReference type="ARBA" id="ARBA00023049"/>
    </source>
</evidence>
<dbReference type="CDD" id="cd00146">
    <property type="entry name" value="PKD"/>
    <property type="match status" value="2"/>
</dbReference>
<dbReference type="InterPro" id="IPR008754">
    <property type="entry name" value="Peptidase_M43"/>
</dbReference>
<comment type="similarity">
    <text evidence="1">Belongs to the peptidase M43B family.</text>
</comment>
<keyword evidence="12" id="KW-1185">Reference proteome</keyword>
<gene>
    <name evidence="11" type="ORF">FO442_12100</name>
</gene>
<keyword evidence="6" id="KW-0862">Zinc</keyword>
<dbReference type="InterPro" id="IPR013320">
    <property type="entry name" value="ConA-like_dom_sf"/>
</dbReference>
<evidence type="ECO:0000256" key="8">
    <source>
        <dbReference type="ARBA" id="ARBA00023157"/>
    </source>
</evidence>
<dbReference type="Proteomes" id="UP000316008">
    <property type="component" value="Unassembled WGS sequence"/>
</dbReference>
<evidence type="ECO:0000256" key="3">
    <source>
        <dbReference type="ARBA" id="ARBA00022723"/>
    </source>
</evidence>
<dbReference type="GO" id="GO:0008237">
    <property type="term" value="F:metallopeptidase activity"/>
    <property type="evidence" value="ECO:0007669"/>
    <property type="project" value="UniProtKB-KW"/>
</dbReference>
<dbReference type="PANTHER" id="PTHR47466:SF1">
    <property type="entry name" value="METALLOPROTEASE MEP1 (AFU_ORTHOLOGUE AFUA_1G07730)-RELATED"/>
    <property type="match status" value="1"/>
</dbReference>
<evidence type="ECO:0000259" key="10">
    <source>
        <dbReference type="PROSITE" id="PS50093"/>
    </source>
</evidence>
<dbReference type="Gene3D" id="2.60.40.10">
    <property type="entry name" value="Immunoglobulins"/>
    <property type="match status" value="3"/>
</dbReference>
<dbReference type="EMBL" id="VLPL01000005">
    <property type="protein sequence ID" value="TSJ42502.1"/>
    <property type="molecule type" value="Genomic_DNA"/>
</dbReference>
<feature type="domain" description="PKD" evidence="10">
    <location>
        <begin position="1049"/>
        <end position="1134"/>
    </location>
</feature>
<evidence type="ECO:0000256" key="5">
    <source>
        <dbReference type="ARBA" id="ARBA00022801"/>
    </source>
</evidence>
<dbReference type="GO" id="GO:0005975">
    <property type="term" value="P:carbohydrate metabolic process"/>
    <property type="evidence" value="ECO:0007669"/>
    <property type="project" value="UniProtKB-ARBA"/>
</dbReference>
<dbReference type="InterPro" id="IPR000601">
    <property type="entry name" value="PKD_dom"/>
</dbReference>
<accession>A0A556MRR0</accession>
<dbReference type="InterPro" id="IPR026444">
    <property type="entry name" value="Secre_tail"/>
</dbReference>
<comment type="caution">
    <text evidence="11">The sequence shown here is derived from an EMBL/GenBank/DDBJ whole genome shotgun (WGS) entry which is preliminary data.</text>
</comment>
<dbReference type="GO" id="GO:0004553">
    <property type="term" value="F:hydrolase activity, hydrolyzing O-glycosyl compounds"/>
    <property type="evidence" value="ECO:0007669"/>
    <property type="project" value="UniProtKB-ARBA"/>
</dbReference>
<dbReference type="CDD" id="cd04275">
    <property type="entry name" value="ZnMc_pappalysin_like"/>
    <property type="match status" value="1"/>
</dbReference>
<evidence type="ECO:0000256" key="6">
    <source>
        <dbReference type="ARBA" id="ARBA00022833"/>
    </source>
</evidence>
<evidence type="ECO:0000256" key="4">
    <source>
        <dbReference type="ARBA" id="ARBA00022729"/>
    </source>
</evidence>
<evidence type="ECO:0000313" key="11">
    <source>
        <dbReference type="EMBL" id="TSJ42502.1"/>
    </source>
</evidence>
<keyword evidence="2" id="KW-0645">Protease</keyword>
<protein>
    <submittedName>
        <fullName evidence="11">PKD domain-containing protein</fullName>
    </submittedName>
</protein>
<dbReference type="PROSITE" id="PS50093">
    <property type="entry name" value="PKD"/>
    <property type="match status" value="2"/>
</dbReference>
<organism evidence="11 12">
    <name type="scientific">Fluviicola chungangensis</name>
    <dbReference type="NCBI Taxonomy" id="2597671"/>
    <lineage>
        <taxon>Bacteria</taxon>
        <taxon>Pseudomonadati</taxon>
        <taxon>Bacteroidota</taxon>
        <taxon>Flavobacteriia</taxon>
        <taxon>Flavobacteriales</taxon>
        <taxon>Crocinitomicaceae</taxon>
        <taxon>Fluviicola</taxon>
    </lineage>
</organism>
<dbReference type="SUPFAM" id="SSF49299">
    <property type="entry name" value="PKD domain"/>
    <property type="match status" value="2"/>
</dbReference>
<dbReference type="PANTHER" id="PTHR47466">
    <property type="match status" value="1"/>
</dbReference>
<dbReference type="SMART" id="SM00089">
    <property type="entry name" value="PKD"/>
    <property type="match status" value="2"/>
</dbReference>
<keyword evidence="7" id="KW-0482">Metalloprotease</keyword>
<evidence type="ECO:0000256" key="1">
    <source>
        <dbReference type="ARBA" id="ARBA00008721"/>
    </source>
</evidence>
<dbReference type="SUPFAM" id="SSF55486">
    <property type="entry name" value="Metalloproteases ('zincins'), catalytic domain"/>
    <property type="match status" value="1"/>
</dbReference>
<keyword evidence="8" id="KW-1015">Disulfide bond</keyword>
<keyword evidence="3" id="KW-0479">Metal-binding</keyword>
<dbReference type="GO" id="GO:0006508">
    <property type="term" value="P:proteolysis"/>
    <property type="evidence" value="ECO:0007669"/>
    <property type="project" value="UniProtKB-KW"/>
</dbReference>
<dbReference type="Pfam" id="PF05572">
    <property type="entry name" value="Peptidase_M43"/>
    <property type="match status" value="1"/>
</dbReference>
<sequence>MKTNGVKLRALFACLFFSVLSNGVFAQTNGVVRCYTDENDAILRANHPELESAQQFEQWIQSEMAANLAAGKIIGGVYQIPVVVHVIHSGTAIGSGANVSYAAIQSQIDVLNEDFRRIFGSNGWNTNPVGADTQIEFCLARRRPDGSAFPFNGAQQEHGVNRILLSTINTAMGTSVTAPVSQTNVENVIKAYTYNGNTPTATRGWDPAKYMNIWLCDLGNGLLGYAQFPQSPLGGMGCSSPVNGTDGVVFLYSSIGKSSVTGFPGPYNEGRTATHEIGHWLGLRHIWGDGGCSVDDYCNDTPLAAAANFGCPTINSCTNAPDPGNDMVENYMDYTDDACMNVFTNDQKQRMRAVLEGSPLRLSLINSDACTPPNPSDASITDVFAPLGDNCAGAITPSVQLKNRGSNNLTSATISYKIDNGTPVTFSWTGNLTPNSTATVALPAFTAPLGNHTFIAYSTLPNGITDPYAVYDTSGIDFAVSNGIMPNYTQDFEGQSFPPDVRWRVDNVNGDCFKWSPASGISSTGTFTNNIAQVPCYGNSSSSNEDLYTPVFLLPCNATAATLKFDVAYRKRTSTSNDQLIVQISTDCGATWSNVYSKSGNVSPFLYQTAATVSAEYFPTAAADWRTETISLMSYVAATSKNIRFRFRGVSANGNNIFIDNVKFEGTTPGEINVDVASTDVLDGGYYTYANTLSGGSTTATFNITNTGTTNLTLTNPITVTGTGFALGTGFGTTTVTPGSTTTFTVVFSPNAAGNFTGNVSFGTNDCDEGTYNFVLNGLGIVTPPVADFSAAQTTICQGSSVTFTNLSTYANSYAWTFTGGTPGTSTATNPTVTYNTAGTYAVTLVATNANGSDTETKTGYITVVASTATALPLNEGFTTTPFVPTGWSLINNNASPTSWARSTTVGNAPTAGNSMWFNNFAYNDSDDDVVRLKTLTFSGLSSAQMTFDVAYAPYDAANFDGLEVLVSTNCGSSFTSVYSKSNTTLATASAITTAFVPSTGQWRTETVDLTPYIGQANVIIAFKNLSGYGNNLYVDNINVTGVVASTPPTPSFSTASSAVCAGQSITYTNTSTGSPTSYSWSFPGGTPSTSTAANPTVTYSTAGTYNVVLTATNGSGSNTVTMTNYVTVNAVPAAPTITAGGATTFCSGGSVTLTSSSGNSYLWSTGATSQSITATTAGTYTVQVTNASGCQSAASATTTITVNPTPSTPTITAGGATTFCSGGSVTLTSSSGNSYLWSTGATSQSITATTAGTYTVQVTNASGCQSAASATTTITVNPTPSTPTITAGGATTFCPGGSVTLTSSSGNSYLWSTGATSQSITATTAGTYTVQVTNASGCQSAASAGTTITVNPTPAAPTITAGGATTFCSGGSVTLTSSSGNSYLWSTGATSQSITATTAGTYTVQVTNASGCQSAASATTTITVNPTPSTPTITAGGATTFCSGGSVTLTSSSGNSYLWSTGATTQSITATTAGTYTVQVTNASGCQSAASATTTVTVNPTPAAPTITAGGATTFCPGGSVTLTSSSGNSYLWSTGATSQSITATTAGTYMVQVTNASGCQSAASATTTVTVNPTPAAPTITASGATTFCPGGSVTLTSSSGNSYLWSTGATSQSITATTAGTYTVQVTNASGCQSAASAGTTITVNPTPAAPTITAGGATTFCSGGSVTLTSSSGNSYLWSTGATTQSITATTAGTYTVQVTNASGCQSAASATTTVTVNPTPAITLGTLTNPSACASATGSIDVNGTGSGSVSWSGTASGTASVASLPTTIPNLAAGSYTIVLTSGAGCVSNSITGSLTDPGSPTPPVITPSSTILCPGGAVTLTSSYASGNTWSTASTASSISVTVAGTYTVQVTNAGCTSTSSPITITDAAPFSVNAGSDVAVCSGGSVTLTGASTGSPTLVWDNSVQDGVSFVPASTTTYTLTGTDGNGCQQTDQVTVTVNANPTVGLADLGQVCTYNPAFVLTGGSPSGGTYSGTGVSSGSFDPAVSGAGSFPITYTYSDANGCSGTAQSTIVVDPCLSVSENEKWNMSIYPNPSVGKIEILSDVPYSNLKMVDAQGKLIFDMEIDQFESVKVLDLSSYANGHYTLQVSGEFGKKYHQLVISK</sequence>
<keyword evidence="5" id="KW-0378">Hydrolase</keyword>
<feature type="signal peptide" evidence="9">
    <location>
        <begin position="1"/>
        <end position="26"/>
    </location>
</feature>
<dbReference type="RefSeq" id="WP_144333455.1">
    <property type="nucleotide sequence ID" value="NZ_VLPL01000005.1"/>
</dbReference>
<proteinExistence type="inferred from homology"/>